<gene>
    <name evidence="2" type="ORF">BGAL_0019g00340</name>
</gene>
<accession>A0A4S8R9P0</accession>
<evidence type="ECO:0000313" key="2">
    <source>
        <dbReference type="EMBL" id="THV54833.1"/>
    </source>
</evidence>
<organism evidence="2 3">
    <name type="scientific">Botrytis galanthina</name>
    <dbReference type="NCBI Taxonomy" id="278940"/>
    <lineage>
        <taxon>Eukaryota</taxon>
        <taxon>Fungi</taxon>
        <taxon>Dikarya</taxon>
        <taxon>Ascomycota</taxon>
        <taxon>Pezizomycotina</taxon>
        <taxon>Leotiomycetes</taxon>
        <taxon>Helotiales</taxon>
        <taxon>Sclerotiniaceae</taxon>
        <taxon>Botrytis</taxon>
    </lineage>
</organism>
<keyword evidence="3" id="KW-1185">Reference proteome</keyword>
<sequence>MSLWGKASLMLCVSINYHPAISFNQASTRITFTDLTYGRANIGDSTSAPAGSKSQTNNAESVVSVL</sequence>
<name>A0A4S8R9P0_9HELO</name>
<evidence type="ECO:0000313" key="3">
    <source>
        <dbReference type="Proteomes" id="UP000308671"/>
    </source>
</evidence>
<dbReference type="OrthoDB" id="10430154at2759"/>
<reference evidence="2 3" key="1">
    <citation type="submission" date="2017-12" db="EMBL/GenBank/DDBJ databases">
        <title>Comparative genomics of Botrytis spp.</title>
        <authorList>
            <person name="Valero-Jimenez C.A."/>
            <person name="Tapia P."/>
            <person name="Veloso J."/>
            <person name="Silva-Moreno E."/>
            <person name="Staats M."/>
            <person name="Valdes J.H."/>
            <person name="Van Kan J.A.L."/>
        </authorList>
    </citation>
    <scope>NUCLEOTIDE SEQUENCE [LARGE SCALE GENOMIC DNA]</scope>
    <source>
        <strain evidence="2 3">MUCL435</strain>
    </source>
</reference>
<comment type="caution">
    <text evidence="2">The sequence shown here is derived from an EMBL/GenBank/DDBJ whole genome shotgun (WGS) entry which is preliminary data.</text>
</comment>
<dbReference type="EMBL" id="PQXL01000019">
    <property type="protein sequence ID" value="THV54833.1"/>
    <property type="molecule type" value="Genomic_DNA"/>
</dbReference>
<proteinExistence type="predicted"/>
<dbReference type="AlphaFoldDB" id="A0A4S8R9P0"/>
<evidence type="ECO:0000256" key="1">
    <source>
        <dbReference type="SAM" id="MobiDB-lite"/>
    </source>
</evidence>
<feature type="region of interest" description="Disordered" evidence="1">
    <location>
        <begin position="43"/>
        <end position="66"/>
    </location>
</feature>
<dbReference type="Proteomes" id="UP000308671">
    <property type="component" value="Unassembled WGS sequence"/>
</dbReference>
<protein>
    <submittedName>
        <fullName evidence="2">Uncharacterized protein</fullName>
    </submittedName>
</protein>